<dbReference type="Proteomes" id="UP000321570">
    <property type="component" value="Unassembled WGS sequence"/>
</dbReference>
<dbReference type="EMBL" id="CABIJS010000322">
    <property type="protein sequence ID" value="VUZ49206.1"/>
    <property type="molecule type" value="Genomic_DNA"/>
</dbReference>
<name>A0A564YPS7_HYMDI</name>
<gene>
    <name evidence="1" type="ORF">WMSIL1_LOCUS8207</name>
</gene>
<organism evidence="1 2">
    <name type="scientific">Hymenolepis diminuta</name>
    <name type="common">Rat tapeworm</name>
    <dbReference type="NCBI Taxonomy" id="6216"/>
    <lineage>
        <taxon>Eukaryota</taxon>
        <taxon>Metazoa</taxon>
        <taxon>Spiralia</taxon>
        <taxon>Lophotrochozoa</taxon>
        <taxon>Platyhelminthes</taxon>
        <taxon>Cestoda</taxon>
        <taxon>Eucestoda</taxon>
        <taxon>Cyclophyllidea</taxon>
        <taxon>Hymenolepididae</taxon>
        <taxon>Hymenolepis</taxon>
    </lineage>
</organism>
<evidence type="ECO:0000313" key="1">
    <source>
        <dbReference type="EMBL" id="VUZ49206.1"/>
    </source>
</evidence>
<feature type="non-terminal residue" evidence="1">
    <location>
        <position position="1"/>
    </location>
</feature>
<proteinExistence type="predicted"/>
<reference evidence="1 2" key="1">
    <citation type="submission" date="2019-07" db="EMBL/GenBank/DDBJ databases">
        <authorList>
            <person name="Jastrzebski P J."/>
            <person name="Paukszto L."/>
            <person name="Jastrzebski P J."/>
        </authorList>
    </citation>
    <scope>NUCLEOTIDE SEQUENCE [LARGE SCALE GENOMIC DNA]</scope>
    <source>
        <strain evidence="1 2">WMS-il1</strain>
    </source>
</reference>
<accession>A0A564YPS7</accession>
<dbReference type="AlphaFoldDB" id="A0A564YPS7"/>
<keyword evidence="2" id="KW-1185">Reference proteome</keyword>
<evidence type="ECO:0000313" key="2">
    <source>
        <dbReference type="Proteomes" id="UP000321570"/>
    </source>
</evidence>
<sequence length="56" mass="6500">QQPADVYHHLAIRNDRLAIRSPLQCPQVVLPCVCTLIPKQMSIITPRYRQRDMTDV</sequence>
<protein>
    <submittedName>
        <fullName evidence="1">Uncharacterized protein</fullName>
    </submittedName>
</protein>